<dbReference type="InterPro" id="IPR036259">
    <property type="entry name" value="MFS_trans_sf"/>
</dbReference>
<name>A0A1H7LUR6_9EURY</name>
<feature type="domain" description="Major facilitator superfamily (MFS) profile" evidence="6">
    <location>
        <begin position="9"/>
        <end position="455"/>
    </location>
</feature>
<protein>
    <submittedName>
        <fullName evidence="7">Predicted arabinose efflux permease, MFS family</fullName>
    </submittedName>
</protein>
<comment type="subcellular location">
    <subcellularLocation>
        <location evidence="1">Membrane</location>
        <topology evidence="1">Multi-pass membrane protein</topology>
    </subcellularLocation>
</comment>
<dbReference type="Gene3D" id="1.20.1720.10">
    <property type="entry name" value="Multidrug resistance protein D"/>
    <property type="match status" value="1"/>
</dbReference>
<feature type="transmembrane region" description="Helical" evidence="5">
    <location>
        <begin position="324"/>
        <end position="342"/>
    </location>
</feature>
<feature type="transmembrane region" description="Helical" evidence="5">
    <location>
        <begin position="434"/>
        <end position="453"/>
    </location>
</feature>
<dbReference type="InterPro" id="IPR020846">
    <property type="entry name" value="MFS_dom"/>
</dbReference>
<gene>
    <name evidence="7" type="ORF">SAMN05216439_1831</name>
</gene>
<evidence type="ECO:0000256" key="2">
    <source>
        <dbReference type="ARBA" id="ARBA00022692"/>
    </source>
</evidence>
<dbReference type="PANTHER" id="PTHR23501:SF194">
    <property type="entry name" value="EFFLUX PUMP ANTIBIOTIC RESISTANCE PROTEIN"/>
    <property type="match status" value="1"/>
</dbReference>
<dbReference type="STRING" id="190974.SAMN05216439_1831"/>
<dbReference type="PROSITE" id="PS50850">
    <property type="entry name" value="MFS"/>
    <property type="match status" value="1"/>
</dbReference>
<feature type="transmembrane region" description="Helical" evidence="5">
    <location>
        <begin position="7"/>
        <end position="31"/>
    </location>
</feature>
<sequence length="459" mass="50485">MKLKKSDYIIIISFIASFIAAFISAAPAVALPQLANEFNLNNIMQNWVVNIFLFTVAITAVPLGKFSGKNGIKKTLNLGLILFLIGTIITTFANSYITLLIFRAIQAIGTAMIYNTQTSIVVLAVEEKNRGKALGIIISGVYIGLAIAPFISGILTYNFGWRTIFYFTIPFTLLALFLSLYKVKDEWNMYEDESYDKFGSILYMIGIFFFIYGFTILNQTKGVIFTVIGIVLLIGFAVIDLKIKNPIFDLKLFKNKRFSSSNIASLISYIATFVVTYILNYHFQYILSLNSQTTGILLVVTPVIMAIISPFSGKFSDKIDSQKLAAIGMGFVTIAVFILIFLDYSTPLWVIIIAMALQGLGYGIFSSPNTNMIMSSVPQEETPSASVSITVMRVIGQTMSLAMLTIIFSVIMGNVPIIPEYFSLLTKSSQTACIISTLLCFIAVIASLVGIGGKNDLTN</sequence>
<feature type="transmembrane region" description="Helical" evidence="5">
    <location>
        <begin position="348"/>
        <end position="365"/>
    </location>
</feature>
<dbReference type="AlphaFoldDB" id="A0A1H7LUR6"/>
<organism evidence="7 8">
    <name type="scientific">Methanobrevibacter gottschalkii</name>
    <dbReference type="NCBI Taxonomy" id="190974"/>
    <lineage>
        <taxon>Archaea</taxon>
        <taxon>Methanobacteriati</taxon>
        <taxon>Methanobacteriota</taxon>
        <taxon>Methanomada group</taxon>
        <taxon>Methanobacteria</taxon>
        <taxon>Methanobacteriales</taxon>
        <taxon>Methanobacteriaceae</taxon>
        <taxon>Methanobrevibacter</taxon>
    </lineage>
</organism>
<keyword evidence="2 5" id="KW-0812">Transmembrane</keyword>
<evidence type="ECO:0000313" key="8">
    <source>
        <dbReference type="Proteomes" id="UP000199506"/>
    </source>
</evidence>
<evidence type="ECO:0000256" key="4">
    <source>
        <dbReference type="ARBA" id="ARBA00023136"/>
    </source>
</evidence>
<dbReference type="PRINTS" id="PR01036">
    <property type="entry name" value="TCRTETB"/>
</dbReference>
<feature type="transmembrane region" description="Helical" evidence="5">
    <location>
        <begin position="223"/>
        <end position="243"/>
    </location>
</feature>
<proteinExistence type="predicted"/>
<feature type="transmembrane region" description="Helical" evidence="5">
    <location>
        <begin position="201"/>
        <end position="217"/>
    </location>
</feature>
<dbReference type="EMBL" id="FOAK01000008">
    <property type="protein sequence ID" value="SEL02652.1"/>
    <property type="molecule type" value="Genomic_DNA"/>
</dbReference>
<evidence type="ECO:0000256" key="1">
    <source>
        <dbReference type="ARBA" id="ARBA00004141"/>
    </source>
</evidence>
<feature type="transmembrane region" description="Helical" evidence="5">
    <location>
        <begin position="401"/>
        <end position="422"/>
    </location>
</feature>
<evidence type="ECO:0000256" key="3">
    <source>
        <dbReference type="ARBA" id="ARBA00022989"/>
    </source>
</evidence>
<dbReference type="CDD" id="cd17321">
    <property type="entry name" value="MFS_MMR_MDR_like"/>
    <property type="match status" value="1"/>
</dbReference>
<feature type="transmembrane region" description="Helical" evidence="5">
    <location>
        <begin position="43"/>
        <end position="64"/>
    </location>
</feature>
<dbReference type="Proteomes" id="UP000199506">
    <property type="component" value="Unassembled WGS sequence"/>
</dbReference>
<reference evidence="7 8" key="1">
    <citation type="submission" date="2016-10" db="EMBL/GenBank/DDBJ databases">
        <authorList>
            <person name="de Groot N.N."/>
        </authorList>
    </citation>
    <scope>NUCLEOTIDE SEQUENCE [LARGE SCALE GENOMIC DNA]</scope>
    <source>
        <strain evidence="7 8">DSM 11978</strain>
    </source>
</reference>
<feature type="transmembrane region" description="Helical" evidence="5">
    <location>
        <begin position="295"/>
        <end position="312"/>
    </location>
</feature>
<evidence type="ECO:0000256" key="5">
    <source>
        <dbReference type="SAM" id="Phobius"/>
    </source>
</evidence>
<dbReference type="GO" id="GO:0022857">
    <property type="term" value="F:transmembrane transporter activity"/>
    <property type="evidence" value="ECO:0007669"/>
    <property type="project" value="InterPro"/>
</dbReference>
<feature type="transmembrane region" description="Helical" evidence="5">
    <location>
        <begin position="263"/>
        <end position="283"/>
    </location>
</feature>
<dbReference type="Pfam" id="PF07690">
    <property type="entry name" value="MFS_1"/>
    <property type="match status" value="1"/>
</dbReference>
<dbReference type="PANTHER" id="PTHR23501">
    <property type="entry name" value="MAJOR FACILITATOR SUPERFAMILY"/>
    <property type="match status" value="1"/>
</dbReference>
<feature type="transmembrane region" description="Helical" evidence="5">
    <location>
        <begin position="104"/>
        <end position="125"/>
    </location>
</feature>
<dbReference type="RefSeq" id="WP_069574471.1">
    <property type="nucleotide sequence ID" value="NZ_FOAK01000008.1"/>
</dbReference>
<accession>A0A1H7LUR6</accession>
<keyword evidence="4 5" id="KW-0472">Membrane</keyword>
<dbReference type="Gene3D" id="1.20.1250.20">
    <property type="entry name" value="MFS general substrate transporter like domains"/>
    <property type="match status" value="1"/>
</dbReference>
<dbReference type="GO" id="GO:0005886">
    <property type="term" value="C:plasma membrane"/>
    <property type="evidence" value="ECO:0007669"/>
    <property type="project" value="TreeGrafter"/>
</dbReference>
<keyword evidence="3 5" id="KW-1133">Transmembrane helix</keyword>
<dbReference type="InterPro" id="IPR011701">
    <property type="entry name" value="MFS"/>
</dbReference>
<feature type="transmembrane region" description="Helical" evidence="5">
    <location>
        <begin position="76"/>
        <end position="98"/>
    </location>
</feature>
<evidence type="ECO:0000313" key="7">
    <source>
        <dbReference type="EMBL" id="SEL02652.1"/>
    </source>
</evidence>
<feature type="transmembrane region" description="Helical" evidence="5">
    <location>
        <begin position="137"/>
        <end position="157"/>
    </location>
</feature>
<dbReference type="SUPFAM" id="SSF103473">
    <property type="entry name" value="MFS general substrate transporter"/>
    <property type="match status" value="1"/>
</dbReference>
<evidence type="ECO:0000259" key="6">
    <source>
        <dbReference type="PROSITE" id="PS50850"/>
    </source>
</evidence>
<feature type="transmembrane region" description="Helical" evidence="5">
    <location>
        <begin position="163"/>
        <end position="181"/>
    </location>
</feature>